<dbReference type="RefSeq" id="XP_002285947.1">
    <property type="nucleotide sequence ID" value="XM_002285911.1"/>
</dbReference>
<dbReference type="InParanoid" id="B8BSR3"/>
<sequence length="414" mass="46811">MLLDSPDEVWDQLHEATSKNGLDKILELQGFYIKSGQMCAANIGNAFPKIWQDTMSVLQDECPAEPFEVVKGIVEGEYGKKLDQVFDSFEEVPIGAASIGQVHRATLKDGTRVVVKVMYPGVEDVFRGDVRTIKMFCEVCFDCASLELQKQFMTEFDYELEAKQLAKVRKNMMAANIAGDSSRLCAIPKPYLDLCTKRVLVMEELKGNKLVVELKKDMERQMERMNNSLGDDAAEKFSKDKSSLPMNHAKLILVDGCFNGDPHPGNILLLGVDEGKPQLGLIDYGQVKQISKEERILFCKIIVALANKDKEMVVQCMKEAGYKTQRMDPDIMYRFATLAYDEDNHELTEGQHIQLYMEHLHHKDPVEHLPQQYIMASRVSILLRGLGHAVHQSRSVAEAWKPIAEKVLKEEGQL</sequence>
<dbReference type="OMA" id="ETMFDTK"/>
<dbReference type="eggNOG" id="KOG1235">
    <property type="taxonomic scope" value="Eukaryota"/>
</dbReference>
<dbReference type="InterPro" id="IPR004147">
    <property type="entry name" value="ABC1_dom"/>
</dbReference>
<protein>
    <recommendedName>
        <fullName evidence="1">ABC1 atypical kinase-like domain-containing protein</fullName>
    </recommendedName>
</protein>
<dbReference type="InterPro" id="IPR051130">
    <property type="entry name" value="Mito_struct-func_regulator"/>
</dbReference>
<reference evidence="2 3" key="2">
    <citation type="journal article" date="2008" name="Nature">
        <title>The Phaeodactylum genome reveals the evolutionary history of diatom genomes.</title>
        <authorList>
            <person name="Bowler C."/>
            <person name="Allen A.E."/>
            <person name="Badger J.H."/>
            <person name="Grimwood J."/>
            <person name="Jabbari K."/>
            <person name="Kuo A."/>
            <person name="Maheswari U."/>
            <person name="Martens C."/>
            <person name="Maumus F."/>
            <person name="Otillar R.P."/>
            <person name="Rayko E."/>
            <person name="Salamov A."/>
            <person name="Vandepoele K."/>
            <person name="Beszteri B."/>
            <person name="Gruber A."/>
            <person name="Heijde M."/>
            <person name="Katinka M."/>
            <person name="Mock T."/>
            <person name="Valentin K."/>
            <person name="Verret F."/>
            <person name="Berges J.A."/>
            <person name="Brownlee C."/>
            <person name="Cadoret J.P."/>
            <person name="Chiovitti A."/>
            <person name="Choi C.J."/>
            <person name="Coesel S."/>
            <person name="De Martino A."/>
            <person name="Detter J.C."/>
            <person name="Durkin C."/>
            <person name="Falciatore A."/>
            <person name="Fournet J."/>
            <person name="Haruta M."/>
            <person name="Huysman M.J."/>
            <person name="Jenkins B.D."/>
            <person name="Jiroutova K."/>
            <person name="Jorgensen R.E."/>
            <person name="Joubert Y."/>
            <person name="Kaplan A."/>
            <person name="Kroger N."/>
            <person name="Kroth P.G."/>
            <person name="La Roche J."/>
            <person name="Lindquist E."/>
            <person name="Lommer M."/>
            <person name="Martin-Jezequel V."/>
            <person name="Lopez P.J."/>
            <person name="Lucas S."/>
            <person name="Mangogna M."/>
            <person name="McGinnis K."/>
            <person name="Medlin L.K."/>
            <person name="Montsant A."/>
            <person name="Oudot-Le Secq M.P."/>
            <person name="Napoli C."/>
            <person name="Obornik M."/>
            <person name="Parker M.S."/>
            <person name="Petit J.L."/>
            <person name="Porcel B.M."/>
            <person name="Poulsen N."/>
            <person name="Robison M."/>
            <person name="Rychlewski L."/>
            <person name="Rynearson T.A."/>
            <person name="Schmutz J."/>
            <person name="Shapiro H."/>
            <person name="Siaut M."/>
            <person name="Stanley M."/>
            <person name="Sussman M.R."/>
            <person name="Taylor A.R."/>
            <person name="Vardi A."/>
            <person name="von Dassow P."/>
            <person name="Vyverman W."/>
            <person name="Willis A."/>
            <person name="Wyrwicz L.S."/>
            <person name="Rokhsar D.S."/>
            <person name="Weissenbach J."/>
            <person name="Armbrust E.V."/>
            <person name="Green B.R."/>
            <person name="Van de Peer Y."/>
            <person name="Grigoriev I.V."/>
        </authorList>
    </citation>
    <scope>NUCLEOTIDE SEQUENCE [LARGE SCALE GENOMIC DNA]</scope>
    <source>
        <strain evidence="2 3">CCMP1335</strain>
    </source>
</reference>
<dbReference type="PANTHER" id="PTHR43173">
    <property type="entry name" value="ABC1 FAMILY PROTEIN"/>
    <property type="match status" value="1"/>
</dbReference>
<gene>
    <name evidence="2" type="ORF">THAPSDRAFT_38933</name>
</gene>
<dbReference type="AlphaFoldDB" id="B8BSR3"/>
<feature type="domain" description="ABC1 atypical kinase-like" evidence="1">
    <location>
        <begin position="58"/>
        <end position="315"/>
    </location>
</feature>
<dbReference type="HOGENOM" id="CLU_006533_8_2_1"/>
<dbReference type="Pfam" id="PF03109">
    <property type="entry name" value="ABC1"/>
    <property type="match status" value="1"/>
</dbReference>
<reference evidence="2 3" key="1">
    <citation type="journal article" date="2004" name="Science">
        <title>The genome of the diatom Thalassiosira pseudonana: ecology, evolution, and metabolism.</title>
        <authorList>
            <person name="Armbrust E.V."/>
            <person name="Berges J.A."/>
            <person name="Bowler C."/>
            <person name="Green B.R."/>
            <person name="Martinez D."/>
            <person name="Putnam N.H."/>
            <person name="Zhou S."/>
            <person name="Allen A.E."/>
            <person name="Apt K.E."/>
            <person name="Bechner M."/>
            <person name="Brzezinski M.A."/>
            <person name="Chaal B.K."/>
            <person name="Chiovitti A."/>
            <person name="Davis A.K."/>
            <person name="Demarest M.S."/>
            <person name="Detter J.C."/>
            <person name="Glavina T."/>
            <person name="Goodstein D."/>
            <person name="Hadi M.Z."/>
            <person name="Hellsten U."/>
            <person name="Hildebrand M."/>
            <person name="Jenkins B.D."/>
            <person name="Jurka J."/>
            <person name="Kapitonov V.V."/>
            <person name="Kroger N."/>
            <person name="Lau W.W."/>
            <person name="Lane T.W."/>
            <person name="Larimer F.W."/>
            <person name="Lippmeier J.C."/>
            <person name="Lucas S."/>
            <person name="Medina M."/>
            <person name="Montsant A."/>
            <person name="Obornik M."/>
            <person name="Parker M.S."/>
            <person name="Palenik B."/>
            <person name="Pazour G.J."/>
            <person name="Richardson P.M."/>
            <person name="Rynearson T.A."/>
            <person name="Saito M.A."/>
            <person name="Schwartz D.C."/>
            <person name="Thamatrakoln K."/>
            <person name="Valentin K."/>
            <person name="Vardi A."/>
            <person name="Wilkerson F.P."/>
            <person name="Rokhsar D.S."/>
        </authorList>
    </citation>
    <scope>NUCLEOTIDE SEQUENCE [LARGE SCALE GENOMIC DNA]</scope>
    <source>
        <strain evidence="2 3">CCMP1335</strain>
    </source>
</reference>
<organism evidence="2 3">
    <name type="scientific">Thalassiosira pseudonana</name>
    <name type="common">Marine diatom</name>
    <name type="synonym">Cyclotella nana</name>
    <dbReference type="NCBI Taxonomy" id="35128"/>
    <lineage>
        <taxon>Eukaryota</taxon>
        <taxon>Sar</taxon>
        <taxon>Stramenopiles</taxon>
        <taxon>Ochrophyta</taxon>
        <taxon>Bacillariophyta</taxon>
        <taxon>Coscinodiscophyceae</taxon>
        <taxon>Thalassiosirophycidae</taxon>
        <taxon>Thalassiosirales</taxon>
        <taxon>Thalassiosiraceae</taxon>
        <taxon>Thalassiosira</taxon>
    </lineage>
</organism>
<dbReference type="GeneID" id="7445484"/>
<dbReference type="Proteomes" id="UP000001449">
    <property type="component" value="Chromosome 1"/>
</dbReference>
<accession>B8BSR3</accession>
<proteinExistence type="predicted"/>
<dbReference type="EMBL" id="CM000638">
    <property type="protein sequence ID" value="EED95588.1"/>
    <property type="molecule type" value="Genomic_DNA"/>
</dbReference>
<dbReference type="CDD" id="cd05121">
    <property type="entry name" value="ABC1_ADCK3-like"/>
    <property type="match status" value="1"/>
</dbReference>
<dbReference type="PANTHER" id="PTHR43173:SF34">
    <property type="entry name" value="ABC1 ATYPICAL KINASE-LIKE DOMAIN-CONTAINING PROTEIN"/>
    <property type="match status" value="1"/>
</dbReference>
<evidence type="ECO:0000313" key="3">
    <source>
        <dbReference type="Proteomes" id="UP000001449"/>
    </source>
</evidence>
<dbReference type="InterPro" id="IPR011009">
    <property type="entry name" value="Kinase-like_dom_sf"/>
</dbReference>
<dbReference type="SUPFAM" id="SSF56112">
    <property type="entry name" value="Protein kinase-like (PK-like)"/>
    <property type="match status" value="1"/>
</dbReference>
<name>B8BSR3_THAPS</name>
<evidence type="ECO:0000259" key="1">
    <source>
        <dbReference type="Pfam" id="PF03109"/>
    </source>
</evidence>
<evidence type="ECO:0000313" key="2">
    <source>
        <dbReference type="EMBL" id="EED95588.1"/>
    </source>
</evidence>
<keyword evidence="3" id="KW-1185">Reference proteome</keyword>
<dbReference type="PaxDb" id="35128-Thaps38933"/>
<dbReference type="STRING" id="35128.B8BSR3"/>
<dbReference type="KEGG" id="tps:THAPSDRAFT_38933"/>